<keyword evidence="2" id="KW-0472">Membrane</keyword>
<feature type="transmembrane region" description="Helical" evidence="2">
    <location>
        <begin position="377"/>
        <end position="396"/>
    </location>
</feature>
<gene>
    <name evidence="5" type="ORF">TPSD3_15660</name>
</gene>
<dbReference type="PANTHER" id="PTHR13800">
    <property type="entry name" value="TRANSIENT RECEPTOR POTENTIAL CATION CHANNEL, SUBFAMILY M, MEMBER 6"/>
    <property type="match status" value="1"/>
</dbReference>
<evidence type="ECO:0000313" key="6">
    <source>
        <dbReference type="Proteomes" id="UP000194798"/>
    </source>
</evidence>
<evidence type="ECO:0000259" key="4">
    <source>
        <dbReference type="Pfam" id="PF18181"/>
    </source>
</evidence>
<evidence type="ECO:0000256" key="1">
    <source>
        <dbReference type="SAM" id="MobiDB-lite"/>
    </source>
</evidence>
<dbReference type="PANTHER" id="PTHR13800:SF12">
    <property type="entry name" value="TRANSIENT RECEPTOR POTENTIAL CATION CHANNEL SUBFAMILY M MEMBER-LIKE 2"/>
    <property type="match status" value="1"/>
</dbReference>
<comment type="caution">
    <text evidence="5">The sequence shown here is derived from an EMBL/GenBank/DDBJ whole genome shotgun (WGS) entry which is preliminary data.</text>
</comment>
<keyword evidence="6" id="KW-1185">Reference proteome</keyword>
<evidence type="ECO:0000313" key="5">
    <source>
        <dbReference type="EMBL" id="OUD12525.1"/>
    </source>
</evidence>
<dbReference type="Pfam" id="PF18181">
    <property type="entry name" value="SLATT_1"/>
    <property type="match status" value="1"/>
</dbReference>
<feature type="transmembrane region" description="Helical" evidence="2">
    <location>
        <begin position="294"/>
        <end position="313"/>
    </location>
</feature>
<keyword evidence="2" id="KW-1133">Transmembrane helix</keyword>
<reference evidence="5 6" key="1">
    <citation type="submission" date="2016-12" db="EMBL/GenBank/DDBJ databases">
        <title>Thioflexothrix psekupsii D3 genome sequencing and assembly.</title>
        <authorList>
            <person name="Fomenkov A."/>
            <person name="Vincze T."/>
            <person name="Grabovich M."/>
            <person name="Anton B.P."/>
            <person name="Dubinina G."/>
            <person name="Orlova M."/>
            <person name="Belousova E."/>
            <person name="Roberts R.J."/>
        </authorList>
    </citation>
    <scope>NUCLEOTIDE SEQUENCE [LARGE SCALE GENOMIC DNA]</scope>
    <source>
        <strain evidence="5">D3</strain>
    </source>
</reference>
<protein>
    <recommendedName>
        <fullName evidence="7">LSDAT prokaryote domain-containing protein</fullName>
    </recommendedName>
</protein>
<dbReference type="InterPro" id="IPR025325">
    <property type="entry name" value="DUF4231"/>
</dbReference>
<proteinExistence type="predicted"/>
<dbReference type="InterPro" id="IPR050927">
    <property type="entry name" value="TRPM"/>
</dbReference>
<dbReference type="Proteomes" id="UP000194798">
    <property type="component" value="Unassembled WGS sequence"/>
</dbReference>
<dbReference type="InterPro" id="IPR040884">
    <property type="entry name" value="SLATT_1"/>
</dbReference>
<accession>A0A251X589</accession>
<organism evidence="5 6">
    <name type="scientific">Thioflexithrix psekupsensis</name>
    <dbReference type="NCBI Taxonomy" id="1570016"/>
    <lineage>
        <taxon>Bacteria</taxon>
        <taxon>Pseudomonadati</taxon>
        <taxon>Pseudomonadota</taxon>
        <taxon>Gammaproteobacteria</taxon>
        <taxon>Thiotrichales</taxon>
        <taxon>Thioflexithrix</taxon>
    </lineage>
</organism>
<dbReference type="AlphaFoldDB" id="A0A251X589"/>
<dbReference type="Pfam" id="PF18171">
    <property type="entry name" value="LSDAT_prok"/>
    <property type="match status" value="1"/>
</dbReference>
<feature type="compositionally biased region" description="Basic and acidic residues" evidence="1">
    <location>
        <begin position="657"/>
        <end position="666"/>
    </location>
</feature>
<feature type="domain" description="LSDAT prokaryote" evidence="3">
    <location>
        <begin position="53"/>
        <end position="245"/>
    </location>
</feature>
<dbReference type="EMBL" id="MSLT01000023">
    <property type="protein sequence ID" value="OUD12525.1"/>
    <property type="molecule type" value="Genomic_DNA"/>
</dbReference>
<evidence type="ECO:0000256" key="2">
    <source>
        <dbReference type="SAM" id="Phobius"/>
    </source>
</evidence>
<keyword evidence="2" id="KW-0812">Transmembrane</keyword>
<evidence type="ECO:0008006" key="7">
    <source>
        <dbReference type="Google" id="ProtNLM"/>
    </source>
</evidence>
<feature type="transmembrane region" description="Helical" evidence="2">
    <location>
        <begin position="515"/>
        <end position="531"/>
    </location>
</feature>
<dbReference type="RefSeq" id="WP_086489481.1">
    <property type="nucleotide sequence ID" value="NZ_MSLT01000023.1"/>
</dbReference>
<feature type="compositionally biased region" description="Basic and acidic residues" evidence="1">
    <location>
        <begin position="632"/>
        <end position="650"/>
    </location>
</feature>
<dbReference type="GO" id="GO:0099604">
    <property type="term" value="F:ligand-gated calcium channel activity"/>
    <property type="evidence" value="ECO:0007669"/>
    <property type="project" value="TreeGrafter"/>
</dbReference>
<dbReference type="Pfam" id="PF14015">
    <property type="entry name" value="DUF4231"/>
    <property type="match status" value="1"/>
</dbReference>
<dbReference type="GO" id="GO:0005886">
    <property type="term" value="C:plasma membrane"/>
    <property type="evidence" value="ECO:0007669"/>
    <property type="project" value="TreeGrafter"/>
</dbReference>
<dbReference type="NCBIfam" id="NF033634">
    <property type="entry name" value="SLATT_1"/>
    <property type="match status" value="1"/>
</dbReference>
<name>A0A251X589_9GAMM</name>
<sequence length="666" mass="75361">MTAHYSESQQELKLETLTFAQGKKAAALQVPLHYDRPENLLSMLNIKSPKAGIILSGGAEKLEAELAIHLSQLFSRGIAKAAANMEALFITGGTDSGIMRLLGRSVDDHGYKTPLLGITPRGCCDVLTPANEEKNKSEKIQLEPHHSHFILVDSETWGAETETMFQLADHLFTHERVPLVTLLINGGELSKLEILRSVRLGIPVIIVEGSGRLADQLADLIQTPPHFIQDAILAEIIADGELHVFSVTRSVEELERLIYRQLRGDSTLKSAWQQFAIYDANAERHQSIFRRLQWVIILLGVLGTFLALFQSTLRSELSVLKTEQGIPMTETAINYLLRQEKSDNRTQEKISLQLSDYFVCARHSVCLMEMTVKTLSLFILLIPILISLLLAAVTRFNSGHKWLTLRASAEAVKREIYTYRATAGYYSDDQLETDQSRETILAKRLQLIGHQLMQTEVNNSALKNYQGELPPLNTLSNRDNGMSFLTPELYLIYRLEDQLDYYLNKTNQLAKRTQMLHWAGLSIGAIGTLLAALSMELWIALTTALIAAITSYMEQHQMETSLRKYNQAAADLIGLRHWWMALSAREQADQMNIDNLVLECERVLQAEFSGWMEEMKDTLGKLKAEQEKRMEEIREKRRQEQELKSEEAKNRLQALKEAGRAAEMEK</sequence>
<dbReference type="InterPro" id="IPR041482">
    <property type="entry name" value="LSDAT_prok"/>
</dbReference>
<feature type="domain" description="SMODS and SLOG-associating 2TM effector" evidence="4">
    <location>
        <begin position="490"/>
        <end position="611"/>
    </location>
</feature>
<evidence type="ECO:0000259" key="3">
    <source>
        <dbReference type="Pfam" id="PF18171"/>
    </source>
</evidence>
<dbReference type="OrthoDB" id="582259at2"/>
<feature type="region of interest" description="Disordered" evidence="1">
    <location>
        <begin position="632"/>
        <end position="666"/>
    </location>
</feature>